<keyword evidence="5" id="KW-0460">Magnesium</keyword>
<dbReference type="InterPro" id="IPR023214">
    <property type="entry name" value="HAD_sf"/>
</dbReference>
<name>A0AAP2Z6H9_9EURY</name>
<keyword evidence="7" id="KW-1185">Reference proteome</keyword>
<dbReference type="NCBIfam" id="TIGR01549">
    <property type="entry name" value="HAD-SF-IA-v1"/>
    <property type="match status" value="1"/>
</dbReference>
<organism evidence="6 7">
    <name type="scientific">Natronosalvus hydrolyticus</name>
    <dbReference type="NCBI Taxonomy" id="2979988"/>
    <lineage>
        <taxon>Archaea</taxon>
        <taxon>Methanobacteriati</taxon>
        <taxon>Methanobacteriota</taxon>
        <taxon>Stenosarchaea group</taxon>
        <taxon>Halobacteria</taxon>
        <taxon>Halobacteriales</taxon>
        <taxon>Natrialbaceae</taxon>
        <taxon>Natronosalvus</taxon>
    </lineage>
</organism>
<gene>
    <name evidence="6" type="ORF">OB919_05780</name>
</gene>
<comment type="cofactor">
    <cofactor evidence="1">
        <name>Mg(2+)</name>
        <dbReference type="ChEBI" id="CHEBI:18420"/>
    </cofactor>
</comment>
<dbReference type="Gene3D" id="1.10.150.520">
    <property type="match status" value="1"/>
</dbReference>
<evidence type="ECO:0000256" key="1">
    <source>
        <dbReference type="ARBA" id="ARBA00001946"/>
    </source>
</evidence>
<dbReference type="EMBL" id="JAOPJZ010000003">
    <property type="protein sequence ID" value="MCU4751492.1"/>
    <property type="molecule type" value="Genomic_DNA"/>
</dbReference>
<evidence type="ECO:0000313" key="6">
    <source>
        <dbReference type="EMBL" id="MCU4751492.1"/>
    </source>
</evidence>
<comment type="caution">
    <text evidence="6">The sequence shown here is derived from an EMBL/GenBank/DDBJ whole genome shotgun (WGS) entry which is preliminary data.</text>
</comment>
<reference evidence="6 7" key="1">
    <citation type="submission" date="2022-09" db="EMBL/GenBank/DDBJ databases">
        <title>Enrichment on poylsaccharides allowed isolation of novel metabolic and taxonomic groups of Haloarchaea.</title>
        <authorList>
            <person name="Sorokin D.Y."/>
            <person name="Elcheninov A.G."/>
            <person name="Khizhniak T.V."/>
            <person name="Kolganova T.V."/>
            <person name="Kublanov I.V."/>
        </authorList>
    </citation>
    <scope>NUCLEOTIDE SEQUENCE [LARGE SCALE GENOMIC DNA]</scope>
    <source>
        <strain evidence="6 7">AArc-curdl1</strain>
    </source>
</reference>
<dbReference type="AlphaFoldDB" id="A0AAP2Z6H9"/>
<dbReference type="InterPro" id="IPR006439">
    <property type="entry name" value="HAD-SF_hydro_IA"/>
</dbReference>
<dbReference type="Pfam" id="PF00702">
    <property type="entry name" value="Hydrolase"/>
    <property type="match status" value="1"/>
</dbReference>
<evidence type="ECO:0000256" key="2">
    <source>
        <dbReference type="ARBA" id="ARBA00007958"/>
    </source>
</evidence>
<keyword evidence="3" id="KW-0479">Metal-binding</keyword>
<dbReference type="PANTHER" id="PTHR46470">
    <property type="entry name" value="N-ACYLNEURAMINATE-9-PHOSPHATASE"/>
    <property type="match status" value="1"/>
</dbReference>
<dbReference type="Gene3D" id="3.40.50.1000">
    <property type="entry name" value="HAD superfamily/HAD-like"/>
    <property type="match status" value="1"/>
</dbReference>
<dbReference type="InterPro" id="IPR051400">
    <property type="entry name" value="HAD-like_hydrolase"/>
</dbReference>
<dbReference type="GO" id="GO:0044281">
    <property type="term" value="P:small molecule metabolic process"/>
    <property type="evidence" value="ECO:0007669"/>
    <property type="project" value="UniProtKB-ARBA"/>
</dbReference>
<evidence type="ECO:0000313" key="7">
    <source>
        <dbReference type="Proteomes" id="UP001321047"/>
    </source>
</evidence>
<dbReference type="RefSeq" id="WP_342807345.1">
    <property type="nucleotide sequence ID" value="NZ_JAOPJZ010000003.1"/>
</dbReference>
<comment type="similarity">
    <text evidence="2">Belongs to the HAD-like hydrolase superfamily.</text>
</comment>
<dbReference type="PANTHER" id="PTHR46470:SF2">
    <property type="entry name" value="GLYCERALDEHYDE 3-PHOSPHATE PHOSPHATASE"/>
    <property type="match status" value="1"/>
</dbReference>
<dbReference type="GO" id="GO:0016791">
    <property type="term" value="F:phosphatase activity"/>
    <property type="evidence" value="ECO:0007669"/>
    <property type="project" value="TreeGrafter"/>
</dbReference>
<dbReference type="Proteomes" id="UP001321047">
    <property type="component" value="Unassembled WGS sequence"/>
</dbReference>
<protein>
    <submittedName>
        <fullName evidence="6">HAD family hydrolase</fullName>
    </submittedName>
</protein>
<dbReference type="SFLD" id="SFLDG01129">
    <property type="entry name" value="C1.5:_HAD__Beta-PGM__Phosphata"/>
    <property type="match status" value="1"/>
</dbReference>
<proteinExistence type="inferred from homology"/>
<dbReference type="InterPro" id="IPR036412">
    <property type="entry name" value="HAD-like_sf"/>
</dbReference>
<dbReference type="SFLD" id="SFLDS00003">
    <property type="entry name" value="Haloacid_Dehalogenase"/>
    <property type="match status" value="1"/>
</dbReference>
<evidence type="ECO:0000256" key="3">
    <source>
        <dbReference type="ARBA" id="ARBA00022723"/>
    </source>
</evidence>
<evidence type="ECO:0000256" key="4">
    <source>
        <dbReference type="ARBA" id="ARBA00022801"/>
    </source>
</evidence>
<keyword evidence="4 6" id="KW-0378">Hydrolase</keyword>
<sequence>MTVDAVLFDLDDTLYPYAPCNEAGKAAARTAAGDRGYEFAANPDTFEAFYQRGRHGAKRDVAGTAASHHRLLYFKHALEAETGEPQPEDTLALADAYWDGYLEAMTLEHDVQATLETLREDGISLAIITNLTTRIQLRKLTALGLEHAFDFVLTSEEAGQEKPASVMFTLPLARLECPPSRAMVVGDSIPADIVGANAIGLESVLYCAGDDPDVAALSPHETPDHHLQAFGELTDLVR</sequence>
<accession>A0AAP2Z6H9</accession>
<evidence type="ECO:0000256" key="5">
    <source>
        <dbReference type="ARBA" id="ARBA00022842"/>
    </source>
</evidence>
<dbReference type="SUPFAM" id="SSF56784">
    <property type="entry name" value="HAD-like"/>
    <property type="match status" value="1"/>
</dbReference>
<dbReference type="GO" id="GO:0046872">
    <property type="term" value="F:metal ion binding"/>
    <property type="evidence" value="ECO:0007669"/>
    <property type="project" value="UniProtKB-KW"/>
</dbReference>